<evidence type="ECO:0000256" key="1">
    <source>
        <dbReference type="SAM" id="Coils"/>
    </source>
</evidence>
<gene>
    <name evidence="3" type="ORF">CK203_117294</name>
</gene>
<feature type="region of interest" description="Disordered" evidence="2">
    <location>
        <begin position="349"/>
        <end position="378"/>
    </location>
</feature>
<dbReference type="AlphaFoldDB" id="A0A438DKP7"/>
<dbReference type="Proteomes" id="UP000288805">
    <property type="component" value="Unassembled WGS sequence"/>
</dbReference>
<evidence type="ECO:0000256" key="2">
    <source>
        <dbReference type="SAM" id="MobiDB-lite"/>
    </source>
</evidence>
<evidence type="ECO:0000313" key="4">
    <source>
        <dbReference type="Proteomes" id="UP000288805"/>
    </source>
</evidence>
<dbReference type="Pfam" id="PF14223">
    <property type="entry name" value="Retrotran_gag_2"/>
    <property type="match status" value="1"/>
</dbReference>
<reference evidence="3 4" key="1">
    <citation type="journal article" date="2018" name="PLoS Genet.">
        <title>Population sequencing reveals clonal diversity and ancestral inbreeding in the grapevine cultivar Chardonnay.</title>
        <authorList>
            <person name="Roach M.J."/>
            <person name="Johnson D.L."/>
            <person name="Bohlmann J."/>
            <person name="van Vuuren H.J."/>
            <person name="Jones S.J."/>
            <person name="Pretorius I.S."/>
            <person name="Schmidt S.A."/>
            <person name="Borneman A.R."/>
        </authorList>
    </citation>
    <scope>NUCLEOTIDE SEQUENCE [LARGE SCALE GENOMIC DNA]</scope>
    <source>
        <strain evidence="4">cv. Chardonnay</strain>
        <tissue evidence="3">Leaf</tissue>
    </source>
</reference>
<dbReference type="PANTHER" id="PTHR47481">
    <property type="match status" value="1"/>
</dbReference>
<organism evidence="3 4">
    <name type="scientific">Vitis vinifera</name>
    <name type="common">Grape</name>
    <dbReference type="NCBI Taxonomy" id="29760"/>
    <lineage>
        <taxon>Eukaryota</taxon>
        <taxon>Viridiplantae</taxon>
        <taxon>Streptophyta</taxon>
        <taxon>Embryophyta</taxon>
        <taxon>Tracheophyta</taxon>
        <taxon>Spermatophyta</taxon>
        <taxon>Magnoliopsida</taxon>
        <taxon>eudicotyledons</taxon>
        <taxon>Gunneridae</taxon>
        <taxon>Pentapetalae</taxon>
        <taxon>rosids</taxon>
        <taxon>Vitales</taxon>
        <taxon>Vitaceae</taxon>
        <taxon>Viteae</taxon>
        <taxon>Vitis</taxon>
    </lineage>
</organism>
<dbReference type="OrthoDB" id="1745344at2759"/>
<evidence type="ECO:0000313" key="3">
    <source>
        <dbReference type="EMBL" id="RVW36051.1"/>
    </source>
</evidence>
<proteinExistence type="predicted"/>
<feature type="compositionally biased region" description="Polar residues" evidence="2">
    <location>
        <begin position="349"/>
        <end position="369"/>
    </location>
</feature>
<sequence length="378" mass="41633">MAGEKSFSSSLKSSPSIVAHSLSIKLDDSNFLLWKWQVGVAIQGHKLQKFILENENPPERFLTTGDRVQGFHNTKKDDLSVNDYLLKIKSLIAQLASVGYVVTTKDHIDAIFDGLSFEYDTFVVTVNSRNDLYTVAEIESLLLAQENRMEKHSKELDLANQVNMNATPQMSAQMAAMVVNPNVVIDNSWYPDSGSTNHCTPDPNNLIIQDIYAKNDQIHMGDGTNLAINTLGKVANGLYVFDSSSIQLKSQSLKSSSAYHVPCFPINPKCMSVQATTIASNASIDPIFQFWHNRDVQFNEKSFPFAKTKSITSSSSIPSPTPTSHSALIPIHSSILSVPSLSTSSITNTVADQSNSDQTNAKHVSNVSRNVHFHENQI</sequence>
<feature type="coiled-coil region" evidence="1">
    <location>
        <begin position="135"/>
        <end position="162"/>
    </location>
</feature>
<comment type="caution">
    <text evidence="3">The sequence shown here is derived from an EMBL/GenBank/DDBJ whole genome shotgun (WGS) entry which is preliminary data.</text>
</comment>
<accession>A0A438DKP7</accession>
<name>A0A438DKP7_VITVI</name>
<dbReference type="PANTHER" id="PTHR47481:SF31">
    <property type="entry name" value="OS01G0873500 PROTEIN"/>
    <property type="match status" value="1"/>
</dbReference>
<protein>
    <recommendedName>
        <fullName evidence="5">Retrovirus-related Pol polyprotein from transposon RE1</fullName>
    </recommendedName>
</protein>
<dbReference type="EMBL" id="QGNW01001585">
    <property type="protein sequence ID" value="RVW36051.1"/>
    <property type="molecule type" value="Genomic_DNA"/>
</dbReference>
<evidence type="ECO:0008006" key="5">
    <source>
        <dbReference type="Google" id="ProtNLM"/>
    </source>
</evidence>
<keyword evidence="1" id="KW-0175">Coiled coil</keyword>